<reference evidence="4" key="1">
    <citation type="submission" date="2017-09" db="EMBL/GenBank/DDBJ databases">
        <title>The Reconstruction of 2,631 Draft Metagenome-Assembled Genomes from the Global Oceans.</title>
        <authorList>
            <person name="Tully B.J."/>
            <person name="Graham E.D."/>
            <person name="Heidelberg J.F."/>
        </authorList>
    </citation>
    <scope>NUCLEOTIDE SEQUENCE [LARGE SCALE GENOMIC DNA]</scope>
</reference>
<accession>A0A2D6LZW2</accession>
<feature type="coiled-coil region" evidence="1">
    <location>
        <begin position="489"/>
        <end position="545"/>
    </location>
</feature>
<organism evidence="3 4">
    <name type="scientific">Candidatus Iainarchaeum sp</name>
    <dbReference type="NCBI Taxonomy" id="3101447"/>
    <lineage>
        <taxon>Archaea</taxon>
        <taxon>Candidatus Iainarchaeota</taxon>
        <taxon>Candidatus Iainarchaeia</taxon>
        <taxon>Candidatus Iainarchaeales</taxon>
        <taxon>Candidatus Iainarchaeaceae</taxon>
        <taxon>Candidatus Iainarchaeum</taxon>
    </lineage>
</organism>
<keyword evidence="2" id="KW-0472">Membrane</keyword>
<evidence type="ECO:0000256" key="2">
    <source>
        <dbReference type="SAM" id="Phobius"/>
    </source>
</evidence>
<evidence type="ECO:0000313" key="3">
    <source>
        <dbReference type="EMBL" id="MAG21718.1"/>
    </source>
</evidence>
<evidence type="ECO:0000256" key="1">
    <source>
        <dbReference type="SAM" id="Coils"/>
    </source>
</evidence>
<evidence type="ECO:0000313" key="4">
    <source>
        <dbReference type="Proteomes" id="UP000226592"/>
    </source>
</evidence>
<keyword evidence="1" id="KW-0175">Coiled coil</keyword>
<dbReference type="AlphaFoldDB" id="A0A2D6LZW2"/>
<proteinExistence type="predicted"/>
<dbReference type="EMBL" id="NZBU01000001">
    <property type="protein sequence ID" value="MAG21718.1"/>
    <property type="molecule type" value="Genomic_DNA"/>
</dbReference>
<comment type="caution">
    <text evidence="3">The sequence shown here is derived from an EMBL/GenBank/DDBJ whole genome shotgun (WGS) entry which is preliminary data.</text>
</comment>
<protein>
    <submittedName>
        <fullName evidence="3">Uncharacterized protein</fullName>
    </submittedName>
</protein>
<keyword evidence="2" id="KW-0812">Transmembrane</keyword>
<sequence>MKKFLLLCIALTLSMSMVNAVCGNHTCESAENFTNCPADCDPGAITIEVLEFDASQSYMRGEEIFIKIKVLADGSPVSDPNVSVIGFFGSMKLYDDGNHGDDKKFDTVFANSFIIPANAIEGTKVLKITAEKRGVVGTVSVEMELDASLELSMTINDDRFVLSDAIELDGQLKRRGLPIQDTIAIYFLFDGNTLVSAYIEPDENGSFSYTYHTSVIDPLGKWTISAGSVDAKGNRGTSEKTFELYKGIQDFYYNLEFVEPLSKIFSRGDVMKFLVEITDEDGNFVDGANVNISLPNTETLKLNEITTGSYTNSYKLPYDFGLGRRSFTVVASKDINGFLFSGFSSKEAIIDKGKIFVDLVKPEKRIFYFGDAINFEFELHYFDNTSVSKAIVDLKVNNKLLQVEEVSRGLYHATYIVSDEIEIERMLLFMGVKDQSENLGEYSEEFEIRAGGGPLYSLQRNTIFIIGFGGVMLFALFIAALYVRKILKAQGHGKRKVELERLIEELRQQYFEKGKIKSGEYREILNRYQSEIDEIDAALSAEESK</sequence>
<dbReference type="Proteomes" id="UP000226592">
    <property type="component" value="Unassembled WGS sequence"/>
</dbReference>
<gene>
    <name evidence="3" type="ORF">CL943_00235</name>
</gene>
<feature type="transmembrane region" description="Helical" evidence="2">
    <location>
        <begin position="463"/>
        <end position="483"/>
    </location>
</feature>
<keyword evidence="2" id="KW-1133">Transmembrane helix</keyword>
<name>A0A2D6LZW2_9ARCH</name>